<feature type="compositionally biased region" description="Polar residues" evidence="1">
    <location>
        <begin position="127"/>
        <end position="149"/>
    </location>
</feature>
<evidence type="ECO:0000313" key="2">
    <source>
        <dbReference type="EMBL" id="CAF0990356.1"/>
    </source>
</evidence>
<protein>
    <submittedName>
        <fullName evidence="2">Uncharacterized protein</fullName>
    </submittedName>
</protein>
<feature type="region of interest" description="Disordered" evidence="1">
    <location>
        <begin position="125"/>
        <end position="164"/>
    </location>
</feature>
<accession>A0A814G5N1</accession>
<dbReference type="AlphaFoldDB" id="A0A814G5N1"/>
<dbReference type="OrthoDB" id="10062088at2759"/>
<evidence type="ECO:0000313" key="3">
    <source>
        <dbReference type="Proteomes" id="UP000663882"/>
    </source>
</evidence>
<comment type="caution">
    <text evidence="2">The sequence shown here is derived from an EMBL/GenBank/DDBJ whole genome shotgun (WGS) entry which is preliminary data.</text>
</comment>
<reference evidence="2" key="1">
    <citation type="submission" date="2021-02" db="EMBL/GenBank/DDBJ databases">
        <authorList>
            <person name="Nowell W R."/>
        </authorList>
    </citation>
    <scope>NUCLEOTIDE SEQUENCE</scope>
</reference>
<sequence length="183" mass="21277">MVLLDKVKTMYKSLTENDNQRTPITLQNFNIVQNISEQSTVTLSKGWALSLPKTKTRFTDKQKKYLVDAYNDGEETRFKSKPETLSLEIPFVKENDRFKFSPDEYLTASQIKSFFSSITRKRRKQITDSQRFRNQSMTTNDNQEVNSDNSDGDIEDKSNDYDGEVAAQEMTAFQEKAKEILRK</sequence>
<dbReference type="Proteomes" id="UP000663882">
    <property type="component" value="Unassembled WGS sequence"/>
</dbReference>
<proteinExistence type="predicted"/>
<evidence type="ECO:0000256" key="1">
    <source>
        <dbReference type="SAM" id="MobiDB-lite"/>
    </source>
</evidence>
<dbReference type="EMBL" id="CAJNOO010000605">
    <property type="protein sequence ID" value="CAF0990356.1"/>
    <property type="molecule type" value="Genomic_DNA"/>
</dbReference>
<organism evidence="2 3">
    <name type="scientific">Rotaria sordida</name>
    <dbReference type="NCBI Taxonomy" id="392033"/>
    <lineage>
        <taxon>Eukaryota</taxon>
        <taxon>Metazoa</taxon>
        <taxon>Spiralia</taxon>
        <taxon>Gnathifera</taxon>
        <taxon>Rotifera</taxon>
        <taxon>Eurotatoria</taxon>
        <taxon>Bdelloidea</taxon>
        <taxon>Philodinida</taxon>
        <taxon>Philodinidae</taxon>
        <taxon>Rotaria</taxon>
    </lineage>
</organism>
<name>A0A814G5N1_9BILA</name>
<gene>
    <name evidence="2" type="ORF">RFH988_LOCUS13620</name>
</gene>